<feature type="domain" description="Response regulatory" evidence="8">
    <location>
        <begin position="802"/>
        <end position="916"/>
    </location>
</feature>
<evidence type="ECO:0000256" key="6">
    <source>
        <dbReference type="SAM" id="Phobius"/>
    </source>
</evidence>
<evidence type="ECO:0000313" key="10">
    <source>
        <dbReference type="Proteomes" id="UP000426235"/>
    </source>
</evidence>
<evidence type="ECO:0000259" key="8">
    <source>
        <dbReference type="PROSITE" id="PS50110"/>
    </source>
</evidence>
<feature type="modified residue" description="4-aspartylphosphate" evidence="5">
    <location>
        <position position="851"/>
    </location>
</feature>
<dbReference type="InterPro" id="IPR005467">
    <property type="entry name" value="His_kinase_dom"/>
</dbReference>
<dbReference type="PANTHER" id="PTHR45339">
    <property type="entry name" value="HYBRID SIGNAL TRANSDUCTION HISTIDINE KINASE J"/>
    <property type="match status" value="1"/>
</dbReference>
<dbReference type="SUPFAM" id="SSF52172">
    <property type="entry name" value="CheY-like"/>
    <property type="match status" value="1"/>
</dbReference>
<accession>A0A6I6HCI4</accession>
<dbReference type="Proteomes" id="UP000426235">
    <property type="component" value="Chromosome"/>
</dbReference>
<dbReference type="InterPro" id="IPR001789">
    <property type="entry name" value="Sig_transdc_resp-reg_receiver"/>
</dbReference>
<evidence type="ECO:0000313" key="9">
    <source>
        <dbReference type="EMBL" id="QGW79038.1"/>
    </source>
</evidence>
<dbReference type="RefSeq" id="WP_157193813.1">
    <property type="nucleotide sequence ID" value="NZ_CP046621.1"/>
</dbReference>
<dbReference type="SUPFAM" id="SSF55874">
    <property type="entry name" value="ATPase domain of HSP90 chaperone/DNA topoisomerase II/histidine kinase"/>
    <property type="match status" value="1"/>
</dbReference>
<feature type="transmembrane region" description="Helical" evidence="6">
    <location>
        <begin position="283"/>
        <end position="302"/>
    </location>
</feature>
<dbReference type="CDD" id="cd17546">
    <property type="entry name" value="REC_hyHK_CKI1_RcsC-like"/>
    <property type="match status" value="1"/>
</dbReference>
<dbReference type="Gene3D" id="3.30.565.10">
    <property type="entry name" value="Histidine kinase-like ATPase, C-terminal domain"/>
    <property type="match status" value="1"/>
</dbReference>
<keyword evidence="10" id="KW-1185">Reference proteome</keyword>
<dbReference type="InterPro" id="IPR004358">
    <property type="entry name" value="Sig_transdc_His_kin-like_C"/>
</dbReference>
<dbReference type="PRINTS" id="PR00344">
    <property type="entry name" value="BCTRLSENSOR"/>
</dbReference>
<evidence type="ECO:0000256" key="1">
    <source>
        <dbReference type="ARBA" id="ARBA00000085"/>
    </source>
</evidence>
<dbReference type="InterPro" id="IPR011006">
    <property type="entry name" value="CheY-like_superfamily"/>
</dbReference>
<dbReference type="InterPro" id="IPR003594">
    <property type="entry name" value="HATPase_dom"/>
</dbReference>
<keyword evidence="4" id="KW-0902">Two-component regulatory system</keyword>
<reference evidence="9" key="1">
    <citation type="submission" date="2019-12" db="EMBL/GenBank/DDBJ databases">
        <title>Hybrid Genome Assemblies of two High G+C Isolates from Undergraduate Microbiology Courses.</title>
        <authorList>
            <person name="Ne Ville C.J."/>
            <person name="Enright D."/>
            <person name="Hernandez I."/>
            <person name="Dodsworth J."/>
            <person name="Orwin P.M."/>
        </authorList>
    </citation>
    <scope>NUCLEOTIDE SEQUENCE [LARGE SCALE GENOMIC DNA]</scope>
    <source>
        <strain evidence="9">Neo</strain>
    </source>
</reference>
<dbReference type="Gene3D" id="3.40.50.2300">
    <property type="match status" value="1"/>
</dbReference>
<dbReference type="CDD" id="cd00082">
    <property type="entry name" value="HisKA"/>
    <property type="match status" value="1"/>
</dbReference>
<organism evidence="9 10">
    <name type="scientific">Pseudomonas alkylphenolica</name>
    <dbReference type="NCBI Taxonomy" id="237609"/>
    <lineage>
        <taxon>Bacteria</taxon>
        <taxon>Pseudomonadati</taxon>
        <taxon>Pseudomonadota</taxon>
        <taxon>Gammaproteobacteria</taxon>
        <taxon>Pseudomonadales</taxon>
        <taxon>Pseudomonadaceae</taxon>
        <taxon>Pseudomonas</taxon>
    </lineage>
</organism>
<evidence type="ECO:0000256" key="3">
    <source>
        <dbReference type="ARBA" id="ARBA00022553"/>
    </source>
</evidence>
<proteinExistence type="predicted"/>
<keyword evidence="6" id="KW-1133">Transmembrane helix</keyword>
<dbReference type="FunFam" id="3.30.565.10:FF:000010">
    <property type="entry name" value="Sensor histidine kinase RcsC"/>
    <property type="match status" value="1"/>
</dbReference>
<protein>
    <recommendedName>
        <fullName evidence="2">histidine kinase</fullName>
        <ecNumber evidence="2">2.7.13.3</ecNumber>
    </recommendedName>
</protein>
<dbReference type="Gene3D" id="1.10.287.130">
    <property type="match status" value="1"/>
</dbReference>
<keyword evidence="6" id="KW-0812">Transmembrane</keyword>
<dbReference type="EC" id="2.7.13.3" evidence="2"/>
<evidence type="ECO:0000256" key="2">
    <source>
        <dbReference type="ARBA" id="ARBA00012438"/>
    </source>
</evidence>
<dbReference type="PANTHER" id="PTHR45339:SF1">
    <property type="entry name" value="HYBRID SIGNAL TRANSDUCTION HISTIDINE KINASE J"/>
    <property type="match status" value="1"/>
</dbReference>
<dbReference type="InterPro" id="IPR036890">
    <property type="entry name" value="HATPase_C_sf"/>
</dbReference>
<dbReference type="SUPFAM" id="SSF47384">
    <property type="entry name" value="Homodimeric domain of signal transducing histidine kinase"/>
    <property type="match status" value="1"/>
</dbReference>
<comment type="catalytic activity">
    <reaction evidence="1">
        <text>ATP + protein L-histidine = ADP + protein N-phospho-L-histidine.</text>
        <dbReference type="EC" id="2.7.13.3"/>
    </reaction>
</comment>
<feature type="domain" description="Histidine kinase" evidence="7">
    <location>
        <begin position="448"/>
        <end position="668"/>
    </location>
</feature>
<dbReference type="Pfam" id="PF00072">
    <property type="entry name" value="Response_reg"/>
    <property type="match status" value="1"/>
</dbReference>
<dbReference type="PROSITE" id="PS50109">
    <property type="entry name" value="HIS_KIN"/>
    <property type="match status" value="1"/>
</dbReference>
<dbReference type="SMART" id="SM00448">
    <property type="entry name" value="REC"/>
    <property type="match status" value="1"/>
</dbReference>
<dbReference type="PROSITE" id="PS50110">
    <property type="entry name" value="RESPONSE_REGULATORY"/>
    <property type="match status" value="1"/>
</dbReference>
<keyword evidence="6" id="KW-0472">Membrane</keyword>
<dbReference type="InterPro" id="IPR003661">
    <property type="entry name" value="HisK_dim/P_dom"/>
</dbReference>
<dbReference type="EMBL" id="CP046621">
    <property type="protein sequence ID" value="QGW79038.1"/>
    <property type="molecule type" value="Genomic_DNA"/>
</dbReference>
<dbReference type="Pfam" id="PF00512">
    <property type="entry name" value="HisKA"/>
    <property type="match status" value="1"/>
</dbReference>
<dbReference type="CDD" id="cd16922">
    <property type="entry name" value="HATPase_EvgS-ArcB-TorS-like"/>
    <property type="match status" value="1"/>
</dbReference>
<name>A0A6I6HCI4_9PSED</name>
<dbReference type="GO" id="GO:0000155">
    <property type="term" value="F:phosphorelay sensor kinase activity"/>
    <property type="evidence" value="ECO:0007669"/>
    <property type="project" value="InterPro"/>
</dbReference>
<feature type="transmembrane region" description="Helical" evidence="6">
    <location>
        <begin position="26"/>
        <end position="47"/>
    </location>
</feature>
<dbReference type="InterPro" id="IPR036097">
    <property type="entry name" value="HisK_dim/P_sf"/>
</dbReference>
<dbReference type="SMART" id="SM00388">
    <property type="entry name" value="HisKA"/>
    <property type="match status" value="1"/>
</dbReference>
<dbReference type="Pfam" id="PF02518">
    <property type="entry name" value="HATPase_c"/>
    <property type="match status" value="1"/>
</dbReference>
<dbReference type="AlphaFoldDB" id="A0A6I6HCI4"/>
<evidence type="ECO:0000256" key="5">
    <source>
        <dbReference type="PROSITE-ProRule" id="PRU00169"/>
    </source>
</evidence>
<keyword evidence="3 5" id="KW-0597">Phosphoprotein</keyword>
<evidence type="ECO:0000256" key="4">
    <source>
        <dbReference type="ARBA" id="ARBA00023012"/>
    </source>
</evidence>
<dbReference type="SMART" id="SM00387">
    <property type="entry name" value="HATPase_c"/>
    <property type="match status" value="1"/>
</dbReference>
<sequence length="923" mass="101700">MKLKQFLQPADAFFSTPKAARRLLRLFAQVMVLGAVVGAIIAVGAVFNREISRRQGYMGDAITNARVFFTQREAFLRTLALCAANLPGESAERSPGRILLSERTLDFLRQHRVNLLQITGQAQMQLAYLSTGIPFKLPVSDDILARLRLFDVDSPVVAQGVWLTDSSSSPARLYLFTLADRHQPGAGWIGMEMDASDVTNTLHDDKAGQFMMVNPGGDVMMSSAGHAQDVHPLLAMPAGKSFGFSGSGWLPDQLVMRKKLGYSNWTIFYVLDLYSLLKVVFWPLVLSVLTILGVGMSVCRLVSRIERRLIIPAIRRIDALIESETFSRAVIQTAPVALCVLRRADGQVVLENRLSEQWLGECNERERLHHRWIEQAFDEARSIRTDEFQAGNGRHLYPSFVKTRYNGEDVLFCAFSDISSRKQMEAAMAAAKRSADAANEAKTLFLATMSHEIRTPLYGVLSTLELLGKTELKSQQKAYLQAIESSSSALLNLVCDVLDVAKIEAGQLVLDERDFKPLELVYSVIQSYACAARGKGLHLYAFVDPQIPQVLHGDATRIRQVLNNLLSNAVKFTDSGQVVLRVCAGAVEGEQLNVHWQVSDSGRGIDPQDQVFLFDPFYQTGASANTIAGTGLGLSICQRLAGLMKGAIRVVSTPGLGSSFTLLVGLRSLQAHIRLEPGLWPKRVHVYSPVREMAEYICSWLGAWGAKAQIGLPETGTPASEAVLVEVYPYRRGAPICAWTGARIVITPEDTEEEPCAGQHWQVRLNDLDGLFDTLRLAQGSLDPDLAQVADDPEVSRKLDLKLLVVEDNMINQLILKNQLEVLGCQVVLASDGSQALLLWEKDCYDVVLTDINMPGMNGYELARQLRDQGCQAPIIGATANAMRDESDRCLGAGMQELLVKPFGLGDLYDCLQHYEKVSDCGV</sequence>
<gene>
    <name evidence="9" type="ORF">GPJ81_20870</name>
</gene>
<evidence type="ECO:0000259" key="7">
    <source>
        <dbReference type="PROSITE" id="PS50109"/>
    </source>
</evidence>